<dbReference type="Proteomes" id="UP000469452">
    <property type="component" value="Unassembled WGS sequence"/>
</dbReference>
<feature type="transmembrane region" description="Helical" evidence="1">
    <location>
        <begin position="6"/>
        <end position="23"/>
    </location>
</feature>
<comment type="caution">
    <text evidence="2">The sequence shown here is derived from an EMBL/GenBank/DDBJ whole genome shotgun (WGS) entry which is preliminary data.</text>
</comment>
<dbReference type="AlphaFoldDB" id="A0A6A4Z1Q9"/>
<dbReference type="VEuPathDB" id="FungiDB:H257_19256"/>
<keyword evidence="1" id="KW-0472">Membrane</keyword>
<accession>A0A6A4Z1Q9</accession>
<dbReference type="EMBL" id="VJMI01020906">
    <property type="protein sequence ID" value="KAF0703070.1"/>
    <property type="molecule type" value="Genomic_DNA"/>
</dbReference>
<evidence type="ECO:0000256" key="1">
    <source>
        <dbReference type="SAM" id="Phobius"/>
    </source>
</evidence>
<dbReference type="PROSITE" id="PS51257">
    <property type="entry name" value="PROKAR_LIPOPROTEIN"/>
    <property type="match status" value="1"/>
</dbReference>
<reference evidence="2 3" key="1">
    <citation type="submission" date="2019-06" db="EMBL/GenBank/DDBJ databases">
        <title>Genomics analysis of Aphanomyces spp. identifies a new class of oomycete effector associated with host adaptation.</title>
        <authorList>
            <person name="Gaulin E."/>
        </authorList>
    </citation>
    <scope>NUCLEOTIDE SEQUENCE [LARGE SCALE GENOMIC DNA]</scope>
    <source>
        <strain evidence="2 3">E</strain>
    </source>
</reference>
<keyword evidence="1" id="KW-0812">Transmembrane</keyword>
<evidence type="ECO:0000313" key="3">
    <source>
        <dbReference type="Proteomes" id="UP000469452"/>
    </source>
</evidence>
<name>A0A6A4Z1Q9_APHAT</name>
<keyword evidence="1" id="KW-1133">Transmembrane helix</keyword>
<protein>
    <submittedName>
        <fullName evidence="2">Uncharacterized protein</fullName>
    </submittedName>
</protein>
<evidence type="ECO:0000313" key="2">
    <source>
        <dbReference type="EMBL" id="KAF0703070.1"/>
    </source>
</evidence>
<gene>
    <name evidence="2" type="ORF">AaE_015565</name>
</gene>
<sequence length="146" mass="16352">MVDDRAVVYAAILAVTVACLAVTSTGPRHDKYNILTVTHIEFDSMLGNLAYEQWFLSNLRCGQAAFVQLVRVLRAEMVAYSFRVSLHSFEKKVAIFLYFLGSTGGYREAAAALGASKSCSIRIVHLFSSVLYKMAKQWICVIERQF</sequence>
<proteinExistence type="predicted"/>
<organism evidence="2 3">
    <name type="scientific">Aphanomyces astaci</name>
    <name type="common">Crayfish plague agent</name>
    <dbReference type="NCBI Taxonomy" id="112090"/>
    <lineage>
        <taxon>Eukaryota</taxon>
        <taxon>Sar</taxon>
        <taxon>Stramenopiles</taxon>
        <taxon>Oomycota</taxon>
        <taxon>Saprolegniomycetes</taxon>
        <taxon>Saprolegniales</taxon>
        <taxon>Verrucalvaceae</taxon>
        <taxon>Aphanomyces</taxon>
    </lineage>
</organism>